<feature type="domain" description="Protein kinase" evidence="7">
    <location>
        <begin position="5"/>
        <end position="67"/>
    </location>
</feature>
<dbReference type="EMBL" id="BMAV01012240">
    <property type="protein sequence ID" value="GFY58764.1"/>
    <property type="molecule type" value="Genomic_DNA"/>
</dbReference>
<evidence type="ECO:0000259" key="7">
    <source>
        <dbReference type="PROSITE" id="PS50011"/>
    </source>
</evidence>
<keyword evidence="1" id="KW-0723">Serine/threonine-protein kinase</keyword>
<dbReference type="Pfam" id="PF00069">
    <property type="entry name" value="Pkinase"/>
    <property type="match status" value="1"/>
</dbReference>
<name>A0A8X6XSL8_9ARAC</name>
<proteinExistence type="predicted"/>
<dbReference type="GO" id="GO:0005524">
    <property type="term" value="F:ATP binding"/>
    <property type="evidence" value="ECO:0007669"/>
    <property type="project" value="UniProtKB-UniRule"/>
</dbReference>
<feature type="binding site" evidence="6">
    <location>
        <position position="35"/>
    </location>
    <ligand>
        <name>ATP</name>
        <dbReference type="ChEBI" id="CHEBI:30616"/>
    </ligand>
</feature>
<keyword evidence="2" id="KW-0808">Transferase</keyword>
<dbReference type="AlphaFoldDB" id="A0A8X6XSL8"/>
<dbReference type="OrthoDB" id="63267at2759"/>
<comment type="caution">
    <text evidence="8">The sequence shown here is derived from an EMBL/GenBank/DDBJ whole genome shotgun (WGS) entry which is preliminary data.</text>
</comment>
<gene>
    <name evidence="8" type="primary">X975_16742</name>
    <name evidence="8" type="ORF">TNIN_164251</name>
</gene>
<keyword evidence="3 6" id="KW-0547">Nucleotide-binding</keyword>
<protein>
    <submittedName>
        <fullName evidence="8">cGMP-dependent protein kinase, isozyme 1</fullName>
    </submittedName>
</protein>
<dbReference type="InterPro" id="IPR000719">
    <property type="entry name" value="Prot_kinase_dom"/>
</dbReference>
<dbReference type="GO" id="GO:0004690">
    <property type="term" value="F:cyclic nucleotide-dependent protein kinase activity"/>
    <property type="evidence" value="ECO:0007669"/>
    <property type="project" value="UniProtKB-ARBA"/>
</dbReference>
<evidence type="ECO:0000313" key="8">
    <source>
        <dbReference type="EMBL" id="GFY58764.1"/>
    </source>
</evidence>
<dbReference type="InterPro" id="IPR011009">
    <property type="entry name" value="Kinase-like_dom_sf"/>
</dbReference>
<dbReference type="PANTHER" id="PTHR24353:SF147">
    <property type="entry name" value="CGMP-DEPENDENT SERINE_THREONIN PROTEIN KINASE-RELATED"/>
    <property type="match status" value="1"/>
</dbReference>
<dbReference type="PANTHER" id="PTHR24353">
    <property type="entry name" value="CYCLIC NUCLEOTIDE-DEPENDENT PROTEIN KINASE"/>
    <property type="match status" value="1"/>
</dbReference>
<evidence type="ECO:0000256" key="2">
    <source>
        <dbReference type="ARBA" id="ARBA00022679"/>
    </source>
</evidence>
<keyword evidence="5 6" id="KW-0067">ATP-binding</keyword>
<evidence type="ECO:0000256" key="5">
    <source>
        <dbReference type="ARBA" id="ARBA00022840"/>
    </source>
</evidence>
<keyword evidence="9" id="KW-1185">Reference proteome</keyword>
<reference evidence="8" key="1">
    <citation type="submission" date="2020-08" db="EMBL/GenBank/DDBJ databases">
        <title>Multicomponent nature underlies the extraordinary mechanical properties of spider dragline silk.</title>
        <authorList>
            <person name="Kono N."/>
            <person name="Nakamura H."/>
            <person name="Mori M."/>
            <person name="Yoshida Y."/>
            <person name="Ohtoshi R."/>
            <person name="Malay A.D."/>
            <person name="Moran D.A.P."/>
            <person name="Tomita M."/>
            <person name="Numata K."/>
            <person name="Arakawa K."/>
        </authorList>
    </citation>
    <scope>NUCLEOTIDE SEQUENCE</scope>
</reference>
<dbReference type="InterPro" id="IPR017441">
    <property type="entry name" value="Protein_kinase_ATP_BS"/>
</dbReference>
<organism evidence="8 9">
    <name type="scientific">Trichonephila inaurata madagascariensis</name>
    <dbReference type="NCBI Taxonomy" id="2747483"/>
    <lineage>
        <taxon>Eukaryota</taxon>
        <taxon>Metazoa</taxon>
        <taxon>Ecdysozoa</taxon>
        <taxon>Arthropoda</taxon>
        <taxon>Chelicerata</taxon>
        <taxon>Arachnida</taxon>
        <taxon>Araneae</taxon>
        <taxon>Araneomorphae</taxon>
        <taxon>Entelegynae</taxon>
        <taxon>Araneoidea</taxon>
        <taxon>Nephilidae</taxon>
        <taxon>Trichonephila</taxon>
        <taxon>Trichonephila inaurata</taxon>
    </lineage>
</organism>
<evidence type="ECO:0000313" key="9">
    <source>
        <dbReference type="Proteomes" id="UP000886998"/>
    </source>
</evidence>
<evidence type="ECO:0000256" key="1">
    <source>
        <dbReference type="ARBA" id="ARBA00022527"/>
    </source>
</evidence>
<evidence type="ECO:0000256" key="4">
    <source>
        <dbReference type="ARBA" id="ARBA00022777"/>
    </source>
</evidence>
<dbReference type="PROSITE" id="PS50011">
    <property type="entry name" value="PROTEIN_KINASE_DOM"/>
    <property type="match status" value="1"/>
</dbReference>
<sequence length="67" mass="7647">MLDDLDVLATLGVGGFGRVQLVQYIYDKQKTFALKILKKVHIVETQQQQHALSERAIMMSCKHPFIC</sequence>
<evidence type="ECO:0000256" key="6">
    <source>
        <dbReference type="PROSITE-ProRule" id="PRU10141"/>
    </source>
</evidence>
<accession>A0A8X6XSL8</accession>
<evidence type="ECO:0000256" key="3">
    <source>
        <dbReference type="ARBA" id="ARBA00022741"/>
    </source>
</evidence>
<dbReference type="Proteomes" id="UP000886998">
    <property type="component" value="Unassembled WGS sequence"/>
</dbReference>
<feature type="non-terminal residue" evidence="8">
    <location>
        <position position="1"/>
    </location>
</feature>
<keyword evidence="4 8" id="KW-0418">Kinase</keyword>
<dbReference type="Gene3D" id="3.30.200.20">
    <property type="entry name" value="Phosphorylase Kinase, domain 1"/>
    <property type="match status" value="1"/>
</dbReference>
<dbReference type="PROSITE" id="PS00107">
    <property type="entry name" value="PROTEIN_KINASE_ATP"/>
    <property type="match status" value="1"/>
</dbReference>
<dbReference type="SUPFAM" id="SSF56112">
    <property type="entry name" value="Protein kinase-like (PK-like)"/>
    <property type="match status" value="1"/>
</dbReference>